<reference evidence="1 2" key="1">
    <citation type="submission" date="2016-11" db="EMBL/GenBank/DDBJ databases">
        <authorList>
            <person name="Jaros S."/>
            <person name="Januszkiewicz K."/>
            <person name="Wedrychowicz H."/>
        </authorList>
    </citation>
    <scope>NUCLEOTIDE SEQUENCE [LARGE SCALE GENOMIC DNA]</scope>
    <source>
        <strain evidence="1 2">DSM 24787</strain>
    </source>
</reference>
<dbReference type="OrthoDB" id="253931at2"/>
<dbReference type="RefSeq" id="WP_074238876.1">
    <property type="nucleotide sequence ID" value="NZ_FSRA01000001.1"/>
</dbReference>
<sequence length="217" mass="24774">MDQVIKQTLTPTDILNIFIEQHRLCSPLDPEADPGEELSFLSTIDEWRNARDLLPWQPLSVVLNEEFQISATAVEWKSVLTPSDIKTLKDVCALISSHVSRQNILPKKLFGQECLSAAVFLTLKKYLEQCKVNVTEIRPSTPVAPYLEKHFSEIMQQTTIISNGKKVFEQLDIKIKKPGLLNYINIFGKDRYTFLTGDIKTFRDLVLKIIAVNQEKV</sequence>
<protein>
    <submittedName>
        <fullName evidence="1">Uncharacterized protein</fullName>
    </submittedName>
</protein>
<proteinExistence type="predicted"/>
<keyword evidence="2" id="KW-1185">Reference proteome</keyword>
<dbReference type="EMBL" id="FSRA01000001">
    <property type="protein sequence ID" value="SIN85137.1"/>
    <property type="molecule type" value="Genomic_DNA"/>
</dbReference>
<evidence type="ECO:0000313" key="2">
    <source>
        <dbReference type="Proteomes" id="UP000185003"/>
    </source>
</evidence>
<accession>A0A1N6EQ85</accession>
<dbReference type="STRING" id="536979.SAMN04488055_1757"/>
<dbReference type="AlphaFoldDB" id="A0A1N6EQ85"/>
<organism evidence="1 2">
    <name type="scientific">Chitinophaga niabensis</name>
    <dbReference type="NCBI Taxonomy" id="536979"/>
    <lineage>
        <taxon>Bacteria</taxon>
        <taxon>Pseudomonadati</taxon>
        <taxon>Bacteroidota</taxon>
        <taxon>Chitinophagia</taxon>
        <taxon>Chitinophagales</taxon>
        <taxon>Chitinophagaceae</taxon>
        <taxon>Chitinophaga</taxon>
    </lineage>
</organism>
<name>A0A1N6EQ85_9BACT</name>
<dbReference type="Proteomes" id="UP000185003">
    <property type="component" value="Unassembled WGS sequence"/>
</dbReference>
<gene>
    <name evidence="1" type="ORF">SAMN04488055_1757</name>
</gene>
<evidence type="ECO:0000313" key="1">
    <source>
        <dbReference type="EMBL" id="SIN85137.1"/>
    </source>
</evidence>